<accession>A0A3Q1FCR1</accession>
<dbReference type="PROSITE" id="PS01360">
    <property type="entry name" value="ZF_MYND_1"/>
    <property type="match status" value="1"/>
</dbReference>
<keyword evidence="1" id="KW-0479">Metal-binding</keyword>
<dbReference type="Ensembl" id="ENSAPOT00000024431.1">
    <property type="protein sequence ID" value="ENSAPOP00000015661.1"/>
    <property type="gene ID" value="ENSAPOG00000018693.1"/>
</dbReference>
<protein>
    <submittedName>
        <fullName evidence="6">MSS51 mitochondrial translational activator</fullName>
    </submittedName>
</protein>
<dbReference type="GeneTree" id="ENSGT00940000153820"/>
<dbReference type="GO" id="GO:0008270">
    <property type="term" value="F:zinc ion binding"/>
    <property type="evidence" value="ECO:0007669"/>
    <property type="project" value="UniProtKB-KW"/>
</dbReference>
<dbReference type="InterPro" id="IPR046824">
    <property type="entry name" value="Mss51-like_C"/>
</dbReference>
<dbReference type="Pfam" id="PF20179">
    <property type="entry name" value="MSS51_C"/>
    <property type="match status" value="1"/>
</dbReference>
<evidence type="ECO:0000313" key="7">
    <source>
        <dbReference type="Proteomes" id="UP000257200"/>
    </source>
</evidence>
<evidence type="ECO:0000256" key="3">
    <source>
        <dbReference type="ARBA" id="ARBA00022833"/>
    </source>
</evidence>
<dbReference type="STRING" id="80966.ENSAPOP00000015661"/>
<evidence type="ECO:0000256" key="2">
    <source>
        <dbReference type="ARBA" id="ARBA00022771"/>
    </source>
</evidence>
<organism evidence="6 7">
    <name type="scientific">Acanthochromis polyacanthus</name>
    <name type="common">spiny chromis</name>
    <dbReference type="NCBI Taxonomy" id="80966"/>
    <lineage>
        <taxon>Eukaryota</taxon>
        <taxon>Metazoa</taxon>
        <taxon>Chordata</taxon>
        <taxon>Craniata</taxon>
        <taxon>Vertebrata</taxon>
        <taxon>Euteleostomi</taxon>
        <taxon>Actinopterygii</taxon>
        <taxon>Neopterygii</taxon>
        <taxon>Teleostei</taxon>
        <taxon>Neoteleostei</taxon>
        <taxon>Acanthomorphata</taxon>
        <taxon>Ovalentaria</taxon>
        <taxon>Pomacentridae</taxon>
        <taxon>Acanthochromis</taxon>
    </lineage>
</organism>
<dbReference type="Gene3D" id="6.10.140.2220">
    <property type="match status" value="1"/>
</dbReference>
<dbReference type="AlphaFoldDB" id="A0A3Q1FCR1"/>
<dbReference type="PANTHER" id="PTHR46920:SF2">
    <property type="entry name" value="MSS51 MITOCHONDRIAL TRANSLATIONAL ACTIVATOR"/>
    <property type="match status" value="1"/>
</dbReference>
<dbReference type="InterPro" id="IPR052839">
    <property type="entry name" value="Mito_gene_expr_regulator"/>
</dbReference>
<proteinExistence type="predicted"/>
<evidence type="ECO:0000256" key="4">
    <source>
        <dbReference type="PROSITE-ProRule" id="PRU00134"/>
    </source>
</evidence>
<dbReference type="Proteomes" id="UP000257200">
    <property type="component" value="Unplaced"/>
</dbReference>
<dbReference type="PANTHER" id="PTHR46920">
    <property type="match status" value="1"/>
</dbReference>
<dbReference type="InterPro" id="IPR002893">
    <property type="entry name" value="Znf_MYND"/>
</dbReference>
<dbReference type="PROSITE" id="PS50865">
    <property type="entry name" value="ZF_MYND_2"/>
    <property type="match status" value="1"/>
</dbReference>
<keyword evidence="2 4" id="KW-0863">Zinc-finger</keyword>
<feature type="domain" description="MYND-type" evidence="5">
    <location>
        <begin position="29"/>
        <end position="72"/>
    </location>
</feature>
<evidence type="ECO:0000313" key="6">
    <source>
        <dbReference type="Ensembl" id="ENSAPOP00000015661.1"/>
    </source>
</evidence>
<evidence type="ECO:0000259" key="5">
    <source>
        <dbReference type="PROSITE" id="PS50865"/>
    </source>
</evidence>
<dbReference type="InParanoid" id="A0A3Q1FCR1"/>
<evidence type="ECO:0000256" key="1">
    <source>
        <dbReference type="ARBA" id="ARBA00022723"/>
    </source>
</evidence>
<reference evidence="6" key="1">
    <citation type="submission" date="2025-08" db="UniProtKB">
        <authorList>
            <consortium name="Ensembl"/>
        </authorList>
    </citation>
    <scope>IDENTIFICATION</scope>
</reference>
<dbReference type="SUPFAM" id="SSF144232">
    <property type="entry name" value="HIT/MYND zinc finger-like"/>
    <property type="match status" value="1"/>
</dbReference>
<name>A0A3Q1FCR1_9TELE</name>
<reference evidence="6" key="2">
    <citation type="submission" date="2025-09" db="UniProtKB">
        <authorList>
            <consortium name="Ensembl"/>
        </authorList>
    </citation>
    <scope>IDENTIFICATION</scope>
</reference>
<sequence>AVPETKAKPLAFSSQKEMFEKMEESFKICAYCEKRPNQLSNPQNLKRCACLNVYYCCKDCQKNDWPKHKKFCSKLRQAAIDRVVEWLVFKDLPFPTEKWSKPQSEVKGWDDWLAMQGDLTARLDPVLNGANMKDLWTNAGRPRPDDDDLKQSLWRVCSEFFSRPLTIAWGMRLFGLNPYSKPLTVHLVGVGHSETLAARLTDYNELNNMFPGHQGIEIVMVGPEVVNGPIVRPPLRAFGPKHNVYISAYKGLYHQFWEELVEKDEAAKPDLVVGFHPETEMTYSLQILLELEMDMKGSGENPFASLKPEVVGSGPNQPPVYCNSHYFSFQGLLETVEFEDPDEA</sequence>
<keyword evidence="3" id="KW-0862">Zinc</keyword>
<keyword evidence="7" id="KW-1185">Reference proteome</keyword>
<dbReference type="Pfam" id="PF01753">
    <property type="entry name" value="zf-MYND"/>
    <property type="match status" value="1"/>
</dbReference>